<evidence type="ECO:0000313" key="1">
    <source>
        <dbReference type="EMBL" id="RCV20608.1"/>
    </source>
</evidence>
<name>A0A368QS54_SETIT</name>
<proteinExistence type="predicted"/>
<sequence>MDQEIRPWRRADQVEPLQIQANRVLHGTRGGSRLVLMQTSVHDVDGRPPASRVRQGYAIAAEELRADWLLEQATVLMLKHLASADDDVAGAEGRRRLAVGVVAIASAAADLQSMLFYSCWSPLSPQAGTSASFLRSVGEGNDHQPDVLFYSVEVELYTGVRFLF</sequence>
<dbReference type="AlphaFoldDB" id="A0A368QS54"/>
<protein>
    <submittedName>
        <fullName evidence="1">Uncharacterized protein</fullName>
    </submittedName>
</protein>
<accession>A0A368QS54</accession>
<gene>
    <name evidence="1" type="ORF">SETIT_4G070200v2</name>
</gene>
<reference evidence="1" key="1">
    <citation type="journal article" date="2012" name="Nat. Biotechnol.">
        <title>Reference genome sequence of the model plant Setaria.</title>
        <authorList>
            <person name="Bennetzen J.L."/>
            <person name="Schmutz J."/>
            <person name="Wang H."/>
            <person name="Percifield R."/>
            <person name="Hawkins J."/>
            <person name="Pontaroli A.C."/>
            <person name="Estep M."/>
            <person name="Feng L."/>
            <person name="Vaughn J.N."/>
            <person name="Grimwood J."/>
            <person name="Jenkins J."/>
            <person name="Barry K."/>
            <person name="Lindquist E."/>
            <person name="Hellsten U."/>
            <person name="Deshpande S."/>
            <person name="Wang X."/>
            <person name="Wu X."/>
            <person name="Mitros T."/>
            <person name="Triplett J."/>
            <person name="Yang X."/>
            <person name="Ye C.Y."/>
            <person name="Mauro-Herrera M."/>
            <person name="Wang L."/>
            <person name="Li P."/>
            <person name="Sharma M."/>
            <person name="Sharma R."/>
            <person name="Ronald P.C."/>
            <person name="Panaud O."/>
            <person name="Kellogg E.A."/>
            <person name="Brutnell T.P."/>
            <person name="Doust A.N."/>
            <person name="Tuskan G.A."/>
            <person name="Rokhsar D."/>
            <person name="Devos K.M."/>
        </authorList>
    </citation>
    <scope>NUCLEOTIDE SEQUENCE [LARGE SCALE GENOMIC DNA]</scope>
    <source>
        <strain evidence="1">Yugu1</strain>
    </source>
</reference>
<dbReference type="EMBL" id="CM003531">
    <property type="protein sequence ID" value="RCV20608.1"/>
    <property type="molecule type" value="Genomic_DNA"/>
</dbReference>
<organism evidence="1">
    <name type="scientific">Setaria italica</name>
    <name type="common">Foxtail millet</name>
    <name type="synonym">Panicum italicum</name>
    <dbReference type="NCBI Taxonomy" id="4555"/>
    <lineage>
        <taxon>Eukaryota</taxon>
        <taxon>Viridiplantae</taxon>
        <taxon>Streptophyta</taxon>
        <taxon>Embryophyta</taxon>
        <taxon>Tracheophyta</taxon>
        <taxon>Spermatophyta</taxon>
        <taxon>Magnoliopsida</taxon>
        <taxon>Liliopsida</taxon>
        <taxon>Poales</taxon>
        <taxon>Poaceae</taxon>
        <taxon>PACMAD clade</taxon>
        <taxon>Panicoideae</taxon>
        <taxon>Panicodae</taxon>
        <taxon>Paniceae</taxon>
        <taxon>Cenchrinae</taxon>
        <taxon>Setaria</taxon>
    </lineage>
</organism>
<reference evidence="1" key="2">
    <citation type="submission" date="2015-07" db="EMBL/GenBank/DDBJ databases">
        <authorList>
            <person name="Noorani M."/>
        </authorList>
    </citation>
    <scope>NUCLEOTIDE SEQUENCE</scope>
    <source>
        <strain evidence="1">Yugu1</strain>
    </source>
</reference>